<feature type="transmembrane region" description="Helical" evidence="1">
    <location>
        <begin position="84"/>
        <end position="104"/>
    </location>
</feature>
<organism evidence="2 3">
    <name type="scientific">Fodinibacter luteus</name>
    <dbReference type="NCBI Taxonomy" id="552064"/>
    <lineage>
        <taxon>Bacteria</taxon>
        <taxon>Bacillati</taxon>
        <taxon>Actinomycetota</taxon>
        <taxon>Actinomycetes</taxon>
        <taxon>Micrococcales</taxon>
        <taxon>Intrasporangiaceae</taxon>
        <taxon>Fodinibacter (ex Wang et al. 2009)</taxon>
    </lineage>
</organism>
<sequence length="187" mass="19021">MTATPAWLVPTARAVPWQPLAGVAACLLGVVLVAAVRGSWPVGVLDVAAAGLAAAVVAGLRDVAADLLAAVPTSASRRRARRQLLLVPAGLGTWLAYLAVGNLVSPDLGWPVGPVVALVATGCAVAAWAPDRLAVEAGVATPLLWMALARVSTELDGPLRALPAAYQDHPWIVTAAAVAALLMGRNR</sequence>
<reference evidence="3" key="1">
    <citation type="journal article" date="2019" name="Int. J. Syst. Evol. Microbiol.">
        <title>The Global Catalogue of Microorganisms (GCM) 10K type strain sequencing project: providing services to taxonomists for standard genome sequencing and annotation.</title>
        <authorList>
            <consortium name="The Broad Institute Genomics Platform"/>
            <consortium name="The Broad Institute Genome Sequencing Center for Infectious Disease"/>
            <person name="Wu L."/>
            <person name="Ma J."/>
        </authorList>
    </citation>
    <scope>NUCLEOTIDE SEQUENCE [LARGE SCALE GENOMIC DNA]</scope>
    <source>
        <strain evidence="3">JCM 17809</strain>
    </source>
</reference>
<feature type="transmembrane region" description="Helical" evidence="1">
    <location>
        <begin position="110"/>
        <end position="128"/>
    </location>
</feature>
<evidence type="ECO:0000313" key="3">
    <source>
        <dbReference type="Proteomes" id="UP001500945"/>
    </source>
</evidence>
<gene>
    <name evidence="2" type="ORF">GCM10023168_17880</name>
</gene>
<keyword evidence="3" id="KW-1185">Reference proteome</keyword>
<proteinExistence type="predicted"/>
<dbReference type="Proteomes" id="UP001500945">
    <property type="component" value="Unassembled WGS sequence"/>
</dbReference>
<evidence type="ECO:0000313" key="2">
    <source>
        <dbReference type="EMBL" id="GAA4404796.1"/>
    </source>
</evidence>
<evidence type="ECO:0000256" key="1">
    <source>
        <dbReference type="SAM" id="Phobius"/>
    </source>
</evidence>
<name>A0ABP8KDL5_9MICO</name>
<dbReference type="RefSeq" id="WP_345204807.1">
    <property type="nucleotide sequence ID" value="NZ_BAABGM010000011.1"/>
</dbReference>
<feature type="transmembrane region" description="Helical" evidence="1">
    <location>
        <begin position="17"/>
        <end position="36"/>
    </location>
</feature>
<dbReference type="EMBL" id="BAABGM010000011">
    <property type="protein sequence ID" value="GAA4404796.1"/>
    <property type="molecule type" value="Genomic_DNA"/>
</dbReference>
<keyword evidence="1" id="KW-1133">Transmembrane helix</keyword>
<keyword evidence="1" id="KW-0812">Transmembrane</keyword>
<protein>
    <submittedName>
        <fullName evidence="2">Uncharacterized protein</fullName>
    </submittedName>
</protein>
<keyword evidence="1" id="KW-0472">Membrane</keyword>
<comment type="caution">
    <text evidence="2">The sequence shown here is derived from an EMBL/GenBank/DDBJ whole genome shotgun (WGS) entry which is preliminary data.</text>
</comment>
<accession>A0ABP8KDL5</accession>